<keyword evidence="1" id="KW-0472">Membrane</keyword>
<keyword evidence="1" id="KW-1133">Transmembrane helix</keyword>
<feature type="transmembrane region" description="Helical" evidence="1">
    <location>
        <begin position="29"/>
        <end position="51"/>
    </location>
</feature>
<gene>
    <name evidence="2" type="ORF">S01H4_47376</name>
</gene>
<dbReference type="EMBL" id="BART01026589">
    <property type="protein sequence ID" value="GAG98708.1"/>
    <property type="molecule type" value="Genomic_DNA"/>
</dbReference>
<sequence>MTILFYIISGLLGLNAGFAFSSYRHKLCTWFELTVAILVVILWFAYTCPLLN</sequence>
<accession>X1CRI0</accession>
<keyword evidence="1" id="KW-0812">Transmembrane</keyword>
<dbReference type="AlphaFoldDB" id="X1CRI0"/>
<name>X1CRI0_9ZZZZ</name>
<evidence type="ECO:0000256" key="1">
    <source>
        <dbReference type="SAM" id="Phobius"/>
    </source>
</evidence>
<evidence type="ECO:0000313" key="2">
    <source>
        <dbReference type="EMBL" id="GAG98708.1"/>
    </source>
</evidence>
<reference evidence="2" key="1">
    <citation type="journal article" date="2014" name="Front. Microbiol.">
        <title>High frequency of phylogenetically diverse reductive dehalogenase-homologous genes in deep subseafloor sedimentary metagenomes.</title>
        <authorList>
            <person name="Kawai M."/>
            <person name="Futagami T."/>
            <person name="Toyoda A."/>
            <person name="Takaki Y."/>
            <person name="Nishi S."/>
            <person name="Hori S."/>
            <person name="Arai W."/>
            <person name="Tsubouchi T."/>
            <person name="Morono Y."/>
            <person name="Uchiyama I."/>
            <person name="Ito T."/>
            <person name="Fujiyama A."/>
            <person name="Inagaki F."/>
            <person name="Takami H."/>
        </authorList>
    </citation>
    <scope>NUCLEOTIDE SEQUENCE</scope>
    <source>
        <strain evidence="2">Expedition CK06-06</strain>
    </source>
</reference>
<comment type="caution">
    <text evidence="2">The sequence shown here is derived from an EMBL/GenBank/DDBJ whole genome shotgun (WGS) entry which is preliminary data.</text>
</comment>
<organism evidence="2">
    <name type="scientific">marine sediment metagenome</name>
    <dbReference type="NCBI Taxonomy" id="412755"/>
    <lineage>
        <taxon>unclassified sequences</taxon>
        <taxon>metagenomes</taxon>
        <taxon>ecological metagenomes</taxon>
    </lineage>
</organism>
<proteinExistence type="predicted"/>
<protein>
    <submittedName>
        <fullName evidence="2">Uncharacterized protein</fullName>
    </submittedName>
</protein>